<gene>
    <name evidence="1" type="ORF">F0357_06270</name>
</gene>
<accession>A0A6A7Y089</accession>
<keyword evidence="2" id="KW-1185">Reference proteome</keyword>
<organism evidence="1 2">
    <name type="scientific">Segnochrobactrum spirostomi</name>
    <dbReference type="NCBI Taxonomy" id="2608987"/>
    <lineage>
        <taxon>Bacteria</taxon>
        <taxon>Pseudomonadati</taxon>
        <taxon>Pseudomonadota</taxon>
        <taxon>Alphaproteobacteria</taxon>
        <taxon>Hyphomicrobiales</taxon>
        <taxon>Segnochrobactraceae</taxon>
        <taxon>Segnochrobactrum</taxon>
    </lineage>
</organism>
<evidence type="ECO:0000313" key="2">
    <source>
        <dbReference type="Proteomes" id="UP000332515"/>
    </source>
</evidence>
<sequence length="134" mass="15803">MNRGEVYRFNYLWGHEAERGRTGSRKIRKVCLVMQVGDWLYLFPFTSLEPKPVEGRERLYLEVPETEKKRAGLSAEKPNYLILDDYNRVRIDRLYDFESLTPTGALSPRFLRLIARRFLDAVAEQRHLRGVTRG</sequence>
<dbReference type="RefSeq" id="WP_153479560.1">
    <property type="nucleotide sequence ID" value="NZ_VWNA01000001.1"/>
</dbReference>
<comment type="caution">
    <text evidence="1">The sequence shown here is derived from an EMBL/GenBank/DDBJ whole genome shotgun (WGS) entry which is preliminary data.</text>
</comment>
<dbReference type="Proteomes" id="UP000332515">
    <property type="component" value="Unassembled WGS sequence"/>
</dbReference>
<proteinExistence type="predicted"/>
<protein>
    <submittedName>
        <fullName evidence="1">Uncharacterized protein</fullName>
    </submittedName>
</protein>
<dbReference type="AlphaFoldDB" id="A0A6A7Y089"/>
<name>A0A6A7Y089_9HYPH</name>
<reference evidence="1 2" key="1">
    <citation type="submission" date="2019-09" db="EMBL/GenBank/DDBJ databases">
        <title>Segnochrobactrum spirostomi gen. nov., sp. nov., isolated from the ciliate Spirostomum cf. yagiui and description of a novel family, Segnochrobactraceae fam. nov. within the order Rhizobiales of the class Alphaproteobacteria.</title>
        <authorList>
            <person name="Akter S."/>
            <person name="Shazib S.U.A."/>
            <person name="Shin M.K."/>
        </authorList>
    </citation>
    <scope>NUCLEOTIDE SEQUENCE [LARGE SCALE GENOMIC DNA]</scope>
    <source>
        <strain evidence="1 2">Sp-1</strain>
    </source>
</reference>
<dbReference type="EMBL" id="VWNA01000001">
    <property type="protein sequence ID" value="MQT12273.1"/>
    <property type="molecule type" value="Genomic_DNA"/>
</dbReference>
<evidence type="ECO:0000313" key="1">
    <source>
        <dbReference type="EMBL" id="MQT12273.1"/>
    </source>
</evidence>